<feature type="transmembrane region" description="Helical" evidence="1">
    <location>
        <begin position="57"/>
        <end position="85"/>
    </location>
</feature>
<evidence type="ECO:0000313" key="3">
    <source>
        <dbReference type="Proteomes" id="UP000708208"/>
    </source>
</evidence>
<protein>
    <submittedName>
        <fullName evidence="2">Uncharacterized protein</fullName>
    </submittedName>
</protein>
<sequence>MNEGGGIGSLLKILGSFGAPGNQAGNIIGYLIILCIAIAGIYAATQEKPVFLIPYMVVQLISLVGLIIGMLALLFFGGAVIGYFASQAADKKQADEFAKAGFVVIGIFEI</sequence>
<name>A0A8J2KGT7_9HEXA</name>
<keyword evidence="1" id="KW-0812">Transmembrane</keyword>
<reference evidence="2" key="1">
    <citation type="submission" date="2021-06" db="EMBL/GenBank/DDBJ databases">
        <authorList>
            <person name="Hodson N. C."/>
            <person name="Mongue J. A."/>
            <person name="Jaron S. K."/>
        </authorList>
    </citation>
    <scope>NUCLEOTIDE SEQUENCE</scope>
</reference>
<feature type="transmembrane region" description="Helical" evidence="1">
    <location>
        <begin position="27"/>
        <end position="45"/>
    </location>
</feature>
<gene>
    <name evidence="2" type="ORF">AFUS01_LOCUS23176</name>
</gene>
<dbReference type="OrthoDB" id="8282444at2759"/>
<keyword evidence="3" id="KW-1185">Reference proteome</keyword>
<feature type="non-terminal residue" evidence="2">
    <location>
        <position position="1"/>
    </location>
</feature>
<comment type="caution">
    <text evidence="2">The sequence shown here is derived from an EMBL/GenBank/DDBJ whole genome shotgun (WGS) entry which is preliminary data.</text>
</comment>
<dbReference type="Proteomes" id="UP000708208">
    <property type="component" value="Unassembled WGS sequence"/>
</dbReference>
<organism evidence="2 3">
    <name type="scientific">Allacma fusca</name>
    <dbReference type="NCBI Taxonomy" id="39272"/>
    <lineage>
        <taxon>Eukaryota</taxon>
        <taxon>Metazoa</taxon>
        <taxon>Ecdysozoa</taxon>
        <taxon>Arthropoda</taxon>
        <taxon>Hexapoda</taxon>
        <taxon>Collembola</taxon>
        <taxon>Symphypleona</taxon>
        <taxon>Sminthuridae</taxon>
        <taxon>Allacma</taxon>
    </lineage>
</organism>
<dbReference type="EMBL" id="CAJVCH010276803">
    <property type="protein sequence ID" value="CAG7734806.1"/>
    <property type="molecule type" value="Genomic_DNA"/>
</dbReference>
<proteinExistence type="predicted"/>
<keyword evidence="1" id="KW-1133">Transmembrane helix</keyword>
<accession>A0A8J2KGT7</accession>
<evidence type="ECO:0000313" key="2">
    <source>
        <dbReference type="EMBL" id="CAG7734806.1"/>
    </source>
</evidence>
<keyword evidence="1" id="KW-0472">Membrane</keyword>
<evidence type="ECO:0000256" key="1">
    <source>
        <dbReference type="SAM" id="Phobius"/>
    </source>
</evidence>
<dbReference type="AlphaFoldDB" id="A0A8J2KGT7"/>